<evidence type="ECO:0000313" key="6">
    <source>
        <dbReference type="Proteomes" id="UP000093592"/>
    </source>
</evidence>
<dbReference type="PANTHER" id="PTHR42659:SF2">
    <property type="entry name" value="XANTHINE DEHYDROGENASE SUBUNIT C-RELATED"/>
    <property type="match status" value="1"/>
</dbReference>
<dbReference type="SMART" id="SM01092">
    <property type="entry name" value="CO_deh_flav_C"/>
    <property type="match status" value="1"/>
</dbReference>
<reference evidence="6" key="1">
    <citation type="submission" date="2016-06" db="EMBL/GenBank/DDBJ databases">
        <authorList>
            <person name="Sutton G."/>
            <person name="Brinkac L."/>
            <person name="Sanka R."/>
            <person name="Adams M."/>
            <person name="Lau E."/>
            <person name="Sam S."/>
            <person name="Sreng N."/>
            <person name="Him V."/>
            <person name="Kerleguer A."/>
            <person name="Cheng S."/>
        </authorList>
    </citation>
    <scope>NUCLEOTIDE SEQUENCE [LARGE SCALE GENOMIC DNA]</scope>
    <source>
        <strain evidence="6">E861</strain>
    </source>
</reference>
<dbReference type="EMBL" id="LZKJ01000059">
    <property type="protein sequence ID" value="OBI49767.1"/>
    <property type="molecule type" value="Genomic_DNA"/>
</dbReference>
<dbReference type="Gene3D" id="3.30.465.10">
    <property type="match status" value="1"/>
</dbReference>
<dbReference type="RefSeq" id="WP_065013581.1">
    <property type="nucleotide sequence ID" value="NZ_LZKJ01000059.1"/>
</dbReference>
<feature type="domain" description="FAD-binding PCMH-type" evidence="4">
    <location>
        <begin position="1"/>
        <end position="176"/>
    </location>
</feature>
<keyword evidence="1" id="KW-0285">Flavoprotein</keyword>
<keyword evidence="2" id="KW-0274">FAD</keyword>
<evidence type="ECO:0000313" key="5">
    <source>
        <dbReference type="EMBL" id="OBI49767.1"/>
    </source>
</evidence>
<dbReference type="PROSITE" id="PS51387">
    <property type="entry name" value="FAD_PCMH"/>
    <property type="match status" value="1"/>
</dbReference>
<dbReference type="SUPFAM" id="SSF56176">
    <property type="entry name" value="FAD-binding/transporter-associated domain-like"/>
    <property type="match status" value="1"/>
</dbReference>
<dbReference type="Pfam" id="PF00941">
    <property type="entry name" value="FAD_binding_5"/>
    <property type="match status" value="1"/>
</dbReference>
<dbReference type="InterPro" id="IPR002346">
    <property type="entry name" value="Mopterin_DH_FAD-bd"/>
</dbReference>
<dbReference type="InterPro" id="IPR051312">
    <property type="entry name" value="Diverse_Substr_Oxidored"/>
</dbReference>
<dbReference type="OrthoDB" id="9793944at2"/>
<dbReference type="InterPro" id="IPR016167">
    <property type="entry name" value="FAD-bd_PCMH_sub1"/>
</dbReference>
<dbReference type="AlphaFoldDB" id="A0A1A2ZJW6"/>
<evidence type="ECO:0000259" key="4">
    <source>
        <dbReference type="PROSITE" id="PS51387"/>
    </source>
</evidence>
<dbReference type="InterPro" id="IPR016166">
    <property type="entry name" value="FAD-bd_PCMH"/>
</dbReference>
<organism evidence="5 6">
    <name type="scientific">Mycobacterium kyorinense</name>
    <dbReference type="NCBI Taxonomy" id="487514"/>
    <lineage>
        <taxon>Bacteria</taxon>
        <taxon>Bacillati</taxon>
        <taxon>Actinomycetota</taxon>
        <taxon>Actinomycetes</taxon>
        <taxon>Mycobacteriales</taxon>
        <taxon>Mycobacteriaceae</taxon>
        <taxon>Mycobacterium</taxon>
    </lineage>
</organism>
<dbReference type="InterPro" id="IPR036318">
    <property type="entry name" value="FAD-bd_PCMH-like_sf"/>
</dbReference>
<keyword evidence="3" id="KW-0560">Oxidoreductase</keyword>
<evidence type="ECO:0000256" key="2">
    <source>
        <dbReference type="ARBA" id="ARBA00022827"/>
    </source>
</evidence>
<accession>A0A1A2ZJW6</accession>
<dbReference type="GO" id="GO:0071949">
    <property type="term" value="F:FAD binding"/>
    <property type="evidence" value="ECO:0007669"/>
    <property type="project" value="InterPro"/>
</dbReference>
<protein>
    <recommendedName>
        <fullName evidence="4">FAD-binding PCMH-type domain-containing protein</fullName>
    </recommendedName>
</protein>
<dbReference type="Proteomes" id="UP000093592">
    <property type="component" value="Unassembled WGS sequence"/>
</dbReference>
<dbReference type="Gene3D" id="3.30.43.10">
    <property type="entry name" value="Uridine Diphospho-n-acetylenolpyruvylglucosamine Reductase, domain 2"/>
    <property type="match status" value="1"/>
</dbReference>
<evidence type="ECO:0000256" key="3">
    <source>
        <dbReference type="ARBA" id="ARBA00023002"/>
    </source>
</evidence>
<dbReference type="GO" id="GO:0016491">
    <property type="term" value="F:oxidoreductase activity"/>
    <property type="evidence" value="ECO:0007669"/>
    <property type="project" value="UniProtKB-KW"/>
</dbReference>
<sequence>MHPAPFDYLAAASVTEACVALAGDPSGTRVLAGGQSLMPLLVRRLERPRRLVDITRIAELHDLSATGEGLRIGAATTQRAAEFSPALAGFHVLAQALPRVGKVTTRNRGTICGSIAHANPAAELGVCLVALGGEVTAVSKTGFRSIAAEDFFRTPFQTALHPGELVHSVTFHRPKTESVGYFDEVTLRGAGDTPLISAAVTGSIVDGEVTDVRIVVGGAGQVPVLTDAFAAGLSFTGDAHGSGEHRRRLAVRMVARLLRRLRKGLP</sequence>
<dbReference type="InterPro" id="IPR036683">
    <property type="entry name" value="CO_DH_flav_C_dom_sf"/>
</dbReference>
<dbReference type="InterPro" id="IPR005107">
    <property type="entry name" value="CO_DH_flav_C"/>
</dbReference>
<comment type="caution">
    <text evidence="5">The sequence shown here is derived from an EMBL/GenBank/DDBJ whole genome shotgun (WGS) entry which is preliminary data.</text>
</comment>
<dbReference type="PANTHER" id="PTHR42659">
    <property type="entry name" value="XANTHINE DEHYDROGENASE SUBUNIT C-RELATED"/>
    <property type="match status" value="1"/>
</dbReference>
<dbReference type="SUPFAM" id="SSF55447">
    <property type="entry name" value="CO dehydrogenase flavoprotein C-terminal domain-like"/>
    <property type="match status" value="1"/>
</dbReference>
<gene>
    <name evidence="5" type="ORF">A5707_16245</name>
</gene>
<dbReference type="InterPro" id="IPR016169">
    <property type="entry name" value="FAD-bd_PCMH_sub2"/>
</dbReference>
<proteinExistence type="predicted"/>
<evidence type="ECO:0000256" key="1">
    <source>
        <dbReference type="ARBA" id="ARBA00022630"/>
    </source>
</evidence>
<dbReference type="Gene3D" id="3.30.390.50">
    <property type="entry name" value="CO dehydrogenase flavoprotein, C-terminal domain"/>
    <property type="match status" value="1"/>
</dbReference>
<name>A0A1A2ZJW6_9MYCO</name>